<feature type="transmembrane region" description="Helical" evidence="8">
    <location>
        <begin position="40"/>
        <end position="63"/>
    </location>
</feature>
<dbReference type="SUPFAM" id="SSF103473">
    <property type="entry name" value="MFS general substrate transporter"/>
    <property type="match status" value="1"/>
</dbReference>
<feature type="transmembrane region" description="Helical" evidence="8">
    <location>
        <begin position="195"/>
        <end position="215"/>
    </location>
</feature>
<feature type="transmembrane region" description="Helical" evidence="8">
    <location>
        <begin position="165"/>
        <end position="189"/>
    </location>
</feature>
<evidence type="ECO:0000313" key="10">
    <source>
        <dbReference type="EMBL" id="SFH96790.1"/>
    </source>
</evidence>
<feature type="transmembrane region" description="Helical" evidence="8">
    <location>
        <begin position="6"/>
        <end position="24"/>
    </location>
</feature>
<dbReference type="GO" id="GO:0022857">
    <property type="term" value="F:transmembrane transporter activity"/>
    <property type="evidence" value="ECO:0007669"/>
    <property type="project" value="InterPro"/>
</dbReference>
<dbReference type="GO" id="GO:0005886">
    <property type="term" value="C:plasma membrane"/>
    <property type="evidence" value="ECO:0007669"/>
    <property type="project" value="UniProtKB-SubCell"/>
</dbReference>
<dbReference type="Gene3D" id="1.20.1250.20">
    <property type="entry name" value="MFS general substrate transporter like domains"/>
    <property type="match status" value="1"/>
</dbReference>
<feature type="transmembrane region" description="Helical" evidence="8">
    <location>
        <begin position="328"/>
        <end position="346"/>
    </location>
</feature>
<proteinExistence type="inferred from homology"/>
<dbReference type="Gene3D" id="1.20.1720.10">
    <property type="entry name" value="Multidrug resistance protein D"/>
    <property type="match status" value="1"/>
</dbReference>
<dbReference type="NCBIfam" id="TIGR00711">
    <property type="entry name" value="efflux_EmrB"/>
    <property type="match status" value="1"/>
</dbReference>
<keyword evidence="4" id="KW-1003">Cell membrane</keyword>
<dbReference type="Proteomes" id="UP000199040">
    <property type="component" value="Unassembled WGS sequence"/>
</dbReference>
<accession>A0A1I3ECS6</accession>
<evidence type="ECO:0000256" key="3">
    <source>
        <dbReference type="ARBA" id="ARBA00022448"/>
    </source>
</evidence>
<dbReference type="Pfam" id="PF07690">
    <property type="entry name" value="MFS_1"/>
    <property type="match status" value="1"/>
</dbReference>
<protein>
    <submittedName>
        <fullName evidence="10">MFS transporter, DHA2 family, multidrug resistance protein</fullName>
    </submittedName>
</protein>
<dbReference type="PROSITE" id="PS50850">
    <property type="entry name" value="MFS"/>
    <property type="match status" value="1"/>
</dbReference>
<keyword evidence="7 8" id="KW-0472">Membrane</keyword>
<dbReference type="PANTHER" id="PTHR42718">
    <property type="entry name" value="MAJOR FACILITATOR SUPERFAMILY MULTIDRUG TRANSPORTER MFSC"/>
    <property type="match status" value="1"/>
</dbReference>
<comment type="subcellular location">
    <subcellularLocation>
        <location evidence="1">Cell membrane</location>
        <topology evidence="1">Multi-pass membrane protein</topology>
    </subcellularLocation>
</comment>
<dbReference type="STRING" id="442341.SAMN04487959_11394"/>
<evidence type="ECO:0000256" key="5">
    <source>
        <dbReference type="ARBA" id="ARBA00022692"/>
    </source>
</evidence>
<dbReference type="CDD" id="cd17321">
    <property type="entry name" value="MFS_MMR_MDR_like"/>
    <property type="match status" value="1"/>
</dbReference>
<feature type="transmembrane region" description="Helical" evidence="8">
    <location>
        <begin position="83"/>
        <end position="100"/>
    </location>
</feature>
<keyword evidence="6 8" id="KW-1133">Transmembrane helix</keyword>
<keyword evidence="11" id="KW-1185">Reference proteome</keyword>
<dbReference type="AlphaFoldDB" id="A0A1I3ECS6"/>
<evidence type="ECO:0000313" key="11">
    <source>
        <dbReference type="Proteomes" id="UP000199040"/>
    </source>
</evidence>
<dbReference type="PANTHER" id="PTHR42718:SF9">
    <property type="entry name" value="MAJOR FACILITATOR SUPERFAMILY MULTIDRUG TRANSPORTER MFSC"/>
    <property type="match status" value="1"/>
</dbReference>
<evidence type="ECO:0000256" key="4">
    <source>
        <dbReference type="ARBA" id="ARBA00022475"/>
    </source>
</evidence>
<dbReference type="EMBL" id="FOPY01000013">
    <property type="protein sequence ID" value="SFH96790.1"/>
    <property type="molecule type" value="Genomic_DNA"/>
</dbReference>
<feature type="transmembrane region" description="Helical" evidence="8">
    <location>
        <begin position="358"/>
        <end position="379"/>
    </location>
</feature>
<dbReference type="InterPro" id="IPR036259">
    <property type="entry name" value="MFS_trans_sf"/>
</dbReference>
<feature type="transmembrane region" description="Helical" evidence="8">
    <location>
        <begin position="227"/>
        <end position="244"/>
    </location>
</feature>
<name>A0A1I3ECS6_9GAMM</name>
<dbReference type="PRINTS" id="PR01036">
    <property type="entry name" value="TCRTETB"/>
</dbReference>
<feature type="transmembrane region" description="Helical" evidence="8">
    <location>
        <begin position="107"/>
        <end position="126"/>
    </location>
</feature>
<organism evidence="10 11">
    <name type="scientific">Modicisalibacter xianhensis</name>
    <dbReference type="NCBI Taxonomy" id="442341"/>
    <lineage>
        <taxon>Bacteria</taxon>
        <taxon>Pseudomonadati</taxon>
        <taxon>Pseudomonadota</taxon>
        <taxon>Gammaproteobacteria</taxon>
        <taxon>Oceanospirillales</taxon>
        <taxon>Halomonadaceae</taxon>
        <taxon>Modicisalibacter</taxon>
    </lineage>
</organism>
<sequence>MAGKPILPIYPALPGFLMLLSRLFETRPDDDGLPGSQRKLALLVLVMGTLMAVLDGGIVNIALPTMARELQVAESHIVWVTNAYQLVTASSLLTFAALSRRVGRHRLYMGGLAVFSLASLCCALSESLTTLLLSRILQGVGAAAMLSIGPSMYRVIFPSRLLGSAIGLGALVVAFGIASGPSLGGLLLAVASWPWLFAINVPVGLVALWLAARALPREAAQPGRLDWPGAVLSATMLGSFVYGIDRLGHGAAMGEVIALLLASVALAGLFVWRLRRAKRPLVPPALFAEPRFSYAAVISMLAFTANGAAFVGLPFFYQNLMGLPPWQAALMFTPWPLALMVAGPMAGRLADRVNPTKLSSLGLVIFLLGMLSLALMSNTAAPLDVVWRTLLCGLGYGLFQAPNNREMIGSVPLELSANASGVLASVRTFGQSLGTALLGIVLALSFGSLQLALWLGCAFVVVALSLSLWRIPLAARR</sequence>
<feature type="transmembrane region" description="Helical" evidence="8">
    <location>
        <begin position="451"/>
        <end position="471"/>
    </location>
</feature>
<dbReference type="InterPro" id="IPR011701">
    <property type="entry name" value="MFS"/>
</dbReference>
<keyword evidence="5 8" id="KW-0812">Transmembrane</keyword>
<feature type="transmembrane region" description="Helical" evidence="8">
    <location>
        <begin position="292"/>
        <end position="316"/>
    </location>
</feature>
<gene>
    <name evidence="10" type="ORF">SAMN04487959_11394</name>
</gene>
<evidence type="ECO:0000259" key="9">
    <source>
        <dbReference type="PROSITE" id="PS50850"/>
    </source>
</evidence>
<feature type="domain" description="Major facilitator superfamily (MFS) profile" evidence="9">
    <location>
        <begin position="41"/>
        <end position="475"/>
    </location>
</feature>
<dbReference type="InterPro" id="IPR004638">
    <property type="entry name" value="EmrB-like"/>
</dbReference>
<evidence type="ECO:0000256" key="1">
    <source>
        <dbReference type="ARBA" id="ARBA00004651"/>
    </source>
</evidence>
<evidence type="ECO:0000256" key="6">
    <source>
        <dbReference type="ARBA" id="ARBA00022989"/>
    </source>
</evidence>
<evidence type="ECO:0000256" key="8">
    <source>
        <dbReference type="SAM" id="Phobius"/>
    </source>
</evidence>
<feature type="transmembrane region" description="Helical" evidence="8">
    <location>
        <begin position="250"/>
        <end position="272"/>
    </location>
</feature>
<evidence type="ECO:0000256" key="7">
    <source>
        <dbReference type="ARBA" id="ARBA00023136"/>
    </source>
</evidence>
<keyword evidence="3" id="KW-0813">Transport</keyword>
<dbReference type="InterPro" id="IPR020846">
    <property type="entry name" value="MFS_dom"/>
</dbReference>
<comment type="similarity">
    <text evidence="2">Belongs to the major facilitator superfamily. EmrB family.</text>
</comment>
<evidence type="ECO:0000256" key="2">
    <source>
        <dbReference type="ARBA" id="ARBA00008537"/>
    </source>
</evidence>
<reference evidence="10 11" key="1">
    <citation type="submission" date="2016-10" db="EMBL/GenBank/DDBJ databases">
        <authorList>
            <person name="de Groot N.N."/>
        </authorList>
    </citation>
    <scope>NUCLEOTIDE SEQUENCE [LARGE SCALE GENOMIC DNA]</scope>
    <source>
        <strain evidence="10 11">CGMCC 1.6848</strain>
    </source>
</reference>